<feature type="transmembrane region" description="Helical" evidence="8">
    <location>
        <begin position="319"/>
        <end position="337"/>
    </location>
</feature>
<dbReference type="PIRSF" id="PIRSF500217">
    <property type="entry name" value="AlgI"/>
    <property type="match status" value="1"/>
</dbReference>
<keyword evidence="3 7" id="KW-1003">Cell membrane</keyword>
<dbReference type="GO" id="GO:0016746">
    <property type="term" value="F:acyltransferase activity"/>
    <property type="evidence" value="ECO:0007669"/>
    <property type="project" value="UniProtKB-KW"/>
</dbReference>
<evidence type="ECO:0000256" key="6">
    <source>
        <dbReference type="ARBA" id="ARBA00023136"/>
    </source>
</evidence>
<protein>
    <submittedName>
        <fullName evidence="9">MBOAT family protein</fullName>
    </submittedName>
</protein>
<evidence type="ECO:0000256" key="5">
    <source>
        <dbReference type="ARBA" id="ARBA00022989"/>
    </source>
</evidence>
<evidence type="ECO:0000256" key="3">
    <source>
        <dbReference type="ARBA" id="ARBA00022475"/>
    </source>
</evidence>
<evidence type="ECO:0000256" key="1">
    <source>
        <dbReference type="ARBA" id="ARBA00004651"/>
    </source>
</evidence>
<proteinExistence type="inferred from homology"/>
<feature type="transmembrane region" description="Helical" evidence="8">
    <location>
        <begin position="234"/>
        <end position="252"/>
    </location>
</feature>
<dbReference type="InterPro" id="IPR024194">
    <property type="entry name" value="Ac/AlaTfrase_AlgI/DltB"/>
</dbReference>
<dbReference type="InterPro" id="IPR051085">
    <property type="entry name" value="MB_O-acyltransferase"/>
</dbReference>
<feature type="transmembrane region" description="Helical" evidence="8">
    <location>
        <begin position="349"/>
        <end position="366"/>
    </location>
</feature>
<feature type="transmembrane region" description="Helical" evidence="8">
    <location>
        <begin position="426"/>
        <end position="445"/>
    </location>
</feature>
<comment type="subcellular location">
    <subcellularLocation>
        <location evidence="1">Cell membrane</location>
        <topology evidence="1">Multi-pass membrane protein</topology>
    </subcellularLocation>
</comment>
<feature type="transmembrane region" description="Helical" evidence="8">
    <location>
        <begin position="79"/>
        <end position="99"/>
    </location>
</feature>
<feature type="transmembrane region" description="Helical" evidence="8">
    <location>
        <begin position="397"/>
        <end position="419"/>
    </location>
</feature>
<evidence type="ECO:0000256" key="4">
    <source>
        <dbReference type="ARBA" id="ARBA00022692"/>
    </source>
</evidence>
<reference evidence="9" key="2">
    <citation type="submission" date="2021-04" db="EMBL/GenBank/DDBJ databases">
        <authorList>
            <person name="Gilroy R."/>
        </authorList>
    </citation>
    <scope>NUCLEOTIDE SEQUENCE</scope>
    <source>
        <strain evidence="9">ChiHjej8B7-25341</strain>
    </source>
</reference>
<evidence type="ECO:0000256" key="7">
    <source>
        <dbReference type="PIRNR" id="PIRNR016636"/>
    </source>
</evidence>
<dbReference type="Proteomes" id="UP000823851">
    <property type="component" value="Unassembled WGS sequence"/>
</dbReference>
<keyword evidence="7" id="KW-0808">Transferase</keyword>
<evidence type="ECO:0000256" key="2">
    <source>
        <dbReference type="ARBA" id="ARBA00010323"/>
    </source>
</evidence>
<evidence type="ECO:0000256" key="8">
    <source>
        <dbReference type="SAM" id="Phobius"/>
    </source>
</evidence>
<evidence type="ECO:0000313" key="9">
    <source>
        <dbReference type="EMBL" id="HJD31635.1"/>
    </source>
</evidence>
<feature type="transmembrane region" description="Helical" evidence="8">
    <location>
        <begin position="295"/>
        <end position="313"/>
    </location>
</feature>
<keyword evidence="5 8" id="KW-1133">Transmembrane helix</keyword>
<dbReference type="EMBL" id="DWUW01000187">
    <property type="protein sequence ID" value="HJD31635.1"/>
    <property type="molecule type" value="Genomic_DNA"/>
</dbReference>
<keyword evidence="4 8" id="KW-0812">Transmembrane</keyword>
<dbReference type="InterPro" id="IPR004299">
    <property type="entry name" value="MBOAT_fam"/>
</dbReference>
<comment type="caution">
    <text evidence="9">The sequence shown here is derived from an EMBL/GenBank/DDBJ whole genome shotgun (WGS) entry which is preliminary data.</text>
</comment>
<comment type="similarity">
    <text evidence="2 7">Belongs to the membrane-bound acyltransferase family.</text>
</comment>
<sequence length="456" mass="52100">MVFSSLEFLFRFLPVFLAAFYLTPPKYRNVTLSVGSILLYACAQPRYVLLLVSVTALNYLIGIRAGTAARIRHRRRRQLAMLRWLFLAVAVDLGILVFFKAAGAAAGNLLLPLGLSFYTFKLVSYQADVYRARIDAETSFWRFTAYICMFPQITNGPIMRYEDAQEGLWGERILPEQLEEGLRLLVLGLAFKVLLADRLGILWNDIRTIGFESISTPLAWLGAFAYSLQLYFDFQGYSLMAVGIGMMLGFPFKKNFDQPYSAVSVSDFWRRWHITLGSWFRDYVYIPLGGNREGTARLIGNLAFVWLLTGLWHGNGWNYVIWGLVLGSLVILEKLSYGSWLKRRKVLPHLYVLLVIPLTWMVFAITDLKELGVYFARLFPFFGVGQTLNAGDFGKYLFLYAPFLLAGAACCVPAVGRLYERWKKSWPVTFLLMLLFWAAVYRLSISSGNPFLYFSF</sequence>
<dbReference type="InterPro" id="IPR028362">
    <property type="entry name" value="AlgI"/>
</dbReference>
<reference evidence="9" key="1">
    <citation type="journal article" date="2021" name="PeerJ">
        <title>Extensive microbial diversity within the chicken gut microbiome revealed by metagenomics and culture.</title>
        <authorList>
            <person name="Gilroy R."/>
            <person name="Ravi A."/>
            <person name="Getino M."/>
            <person name="Pursley I."/>
            <person name="Horton D.L."/>
            <person name="Alikhan N.F."/>
            <person name="Baker D."/>
            <person name="Gharbi K."/>
            <person name="Hall N."/>
            <person name="Watson M."/>
            <person name="Adriaenssens E.M."/>
            <person name="Foster-Nyarko E."/>
            <person name="Jarju S."/>
            <person name="Secka A."/>
            <person name="Antonio M."/>
            <person name="Oren A."/>
            <person name="Chaudhuri R.R."/>
            <person name="La Ragione R."/>
            <person name="Hildebrand F."/>
            <person name="Pallen M.J."/>
        </authorList>
    </citation>
    <scope>NUCLEOTIDE SEQUENCE</scope>
    <source>
        <strain evidence="9">ChiHjej8B7-25341</strain>
    </source>
</reference>
<feature type="transmembrane region" description="Helical" evidence="8">
    <location>
        <begin position="9"/>
        <end position="27"/>
    </location>
</feature>
<keyword evidence="6 7" id="KW-0472">Membrane</keyword>
<keyword evidence="7" id="KW-0012">Acyltransferase</keyword>
<feature type="transmembrane region" description="Helical" evidence="8">
    <location>
        <begin position="47"/>
        <end position="67"/>
    </location>
</feature>
<name>A0A9D2QXT0_9FIRM</name>
<gene>
    <name evidence="9" type="ORF">H9912_06810</name>
</gene>
<dbReference type="PANTHER" id="PTHR13285:SF18">
    <property type="entry name" value="PROTEIN-CYSTEINE N-PALMITOYLTRANSFERASE RASP"/>
    <property type="match status" value="1"/>
</dbReference>
<dbReference type="GO" id="GO:0042121">
    <property type="term" value="P:alginic acid biosynthetic process"/>
    <property type="evidence" value="ECO:0007669"/>
    <property type="project" value="InterPro"/>
</dbReference>
<dbReference type="PIRSF" id="PIRSF016636">
    <property type="entry name" value="AlgI_DltB"/>
    <property type="match status" value="1"/>
</dbReference>
<evidence type="ECO:0000313" key="10">
    <source>
        <dbReference type="Proteomes" id="UP000823851"/>
    </source>
</evidence>
<dbReference type="GO" id="GO:0005886">
    <property type="term" value="C:plasma membrane"/>
    <property type="evidence" value="ECO:0007669"/>
    <property type="project" value="UniProtKB-SubCell"/>
</dbReference>
<dbReference type="Pfam" id="PF03062">
    <property type="entry name" value="MBOAT"/>
    <property type="match status" value="1"/>
</dbReference>
<accession>A0A9D2QXT0</accession>
<dbReference type="PANTHER" id="PTHR13285">
    <property type="entry name" value="ACYLTRANSFERASE"/>
    <property type="match status" value="1"/>
</dbReference>
<organism evidence="9 10">
    <name type="scientific">Candidatus Eisenbergiella stercorigallinarum</name>
    <dbReference type="NCBI Taxonomy" id="2838557"/>
    <lineage>
        <taxon>Bacteria</taxon>
        <taxon>Bacillati</taxon>
        <taxon>Bacillota</taxon>
        <taxon>Clostridia</taxon>
        <taxon>Lachnospirales</taxon>
        <taxon>Lachnospiraceae</taxon>
        <taxon>Eisenbergiella</taxon>
    </lineage>
</organism>
<dbReference type="AlphaFoldDB" id="A0A9D2QXT0"/>